<dbReference type="PANTHER" id="PTHR21052">
    <property type="entry name" value="SPERMATOGENESIS ASSOCIATED 11-RELATED"/>
    <property type="match status" value="1"/>
</dbReference>
<keyword evidence="3" id="KW-1185">Reference proteome</keyword>
<evidence type="ECO:0008006" key="4">
    <source>
        <dbReference type="Google" id="ProtNLM"/>
    </source>
</evidence>
<dbReference type="AlphaFoldDB" id="A0A813M3W6"/>
<protein>
    <recommendedName>
        <fullName evidence="4">AlkB</fullName>
    </recommendedName>
</protein>
<sequence length="261" mass="30778">MLPKLLKNNYCLLKTISPFKQLNNVKLFGITSFKNQNISKISNELNEKLQIKNSVHLLDSNDPEVFKTMEQFMIIKEDFINENEEKSLLDEIDPYMKRLRYEFDHWDDAIHGYRETERLNWNEQNSKILERVKKFAFESFAGTEKTNLLNHIHILDLHQDGYIKPHVDAVRFCGNTIAGICLLSDAVMKLTNEKDKNKYGLALLKRRGLYIMKDTIRYDYAHEVLKNTESIFKNQVVNKTRRISIICRNEPDLEAHPEKKD</sequence>
<reference evidence="2" key="1">
    <citation type="submission" date="2021-02" db="EMBL/GenBank/DDBJ databases">
        <authorList>
            <person name="Nowell W R."/>
        </authorList>
    </citation>
    <scope>NUCLEOTIDE SEQUENCE</scope>
    <source>
        <strain evidence="2">Ploen Becks lab</strain>
    </source>
</reference>
<evidence type="ECO:0000313" key="3">
    <source>
        <dbReference type="Proteomes" id="UP000663879"/>
    </source>
</evidence>
<dbReference type="GO" id="GO:0006631">
    <property type="term" value="P:fatty acid metabolic process"/>
    <property type="evidence" value="ECO:0007669"/>
    <property type="project" value="TreeGrafter"/>
</dbReference>
<proteinExistence type="predicted"/>
<evidence type="ECO:0000313" key="2">
    <source>
        <dbReference type="EMBL" id="CAF0716926.1"/>
    </source>
</evidence>
<dbReference type="Gene3D" id="2.60.120.590">
    <property type="entry name" value="Alpha-ketoglutarate-dependent dioxygenase AlkB-like"/>
    <property type="match status" value="1"/>
</dbReference>
<dbReference type="Proteomes" id="UP000663879">
    <property type="component" value="Unassembled WGS sequence"/>
</dbReference>
<comment type="caution">
    <text evidence="2">The sequence shown here is derived from an EMBL/GenBank/DDBJ whole genome shotgun (WGS) entry which is preliminary data.</text>
</comment>
<dbReference type="SUPFAM" id="SSF51197">
    <property type="entry name" value="Clavaminate synthase-like"/>
    <property type="match status" value="1"/>
</dbReference>
<dbReference type="InterPro" id="IPR037151">
    <property type="entry name" value="AlkB-like_sf"/>
</dbReference>
<dbReference type="GO" id="GO:0005759">
    <property type="term" value="C:mitochondrial matrix"/>
    <property type="evidence" value="ECO:0007669"/>
    <property type="project" value="TreeGrafter"/>
</dbReference>
<comment type="cofactor">
    <cofactor evidence="1">
        <name>Fe(2+)</name>
        <dbReference type="ChEBI" id="CHEBI:29033"/>
    </cofactor>
</comment>
<dbReference type="PANTHER" id="PTHR21052:SF0">
    <property type="entry name" value="ALPHA-KETOGLUTARATE-DEPENDENT DIOXYGENASE ALKB HOMOLOG 7, MITOCHONDRIAL"/>
    <property type="match status" value="1"/>
</dbReference>
<dbReference type="OrthoDB" id="28127at2759"/>
<name>A0A813M3W6_9BILA</name>
<organism evidence="2 3">
    <name type="scientific">Brachionus calyciflorus</name>
    <dbReference type="NCBI Taxonomy" id="104777"/>
    <lineage>
        <taxon>Eukaryota</taxon>
        <taxon>Metazoa</taxon>
        <taxon>Spiralia</taxon>
        <taxon>Gnathifera</taxon>
        <taxon>Rotifera</taxon>
        <taxon>Eurotatoria</taxon>
        <taxon>Monogononta</taxon>
        <taxon>Pseudotrocha</taxon>
        <taxon>Ploima</taxon>
        <taxon>Brachionidae</taxon>
        <taxon>Brachionus</taxon>
    </lineage>
</organism>
<evidence type="ECO:0000256" key="1">
    <source>
        <dbReference type="ARBA" id="ARBA00001954"/>
    </source>
</evidence>
<dbReference type="EMBL" id="CAJNOC010000121">
    <property type="protein sequence ID" value="CAF0716926.1"/>
    <property type="molecule type" value="Genomic_DNA"/>
</dbReference>
<dbReference type="GO" id="GO:0006974">
    <property type="term" value="P:DNA damage response"/>
    <property type="evidence" value="ECO:0007669"/>
    <property type="project" value="InterPro"/>
</dbReference>
<gene>
    <name evidence="2" type="ORF">OXX778_LOCUS1761</name>
</gene>
<dbReference type="InterPro" id="IPR032870">
    <property type="entry name" value="ALKBH7-like"/>
</dbReference>
<accession>A0A813M3W6</accession>